<comment type="similarity">
    <text evidence="1 4">Belongs to the glycosyl hydrolase 43 family.</text>
</comment>
<evidence type="ECO:0000259" key="5">
    <source>
        <dbReference type="Pfam" id="PF17851"/>
    </source>
</evidence>
<dbReference type="InterPro" id="IPR051795">
    <property type="entry name" value="Glycosyl_Hydrlase_43"/>
</dbReference>
<name>A0A9D1AB83_9FIRM</name>
<dbReference type="Proteomes" id="UP000886757">
    <property type="component" value="Unassembled WGS sequence"/>
</dbReference>
<dbReference type="InterPro" id="IPR013320">
    <property type="entry name" value="ConA-like_dom_sf"/>
</dbReference>
<dbReference type="AlphaFoldDB" id="A0A9D1AB83"/>
<sequence>MKVKNPLLSVDMPDPDLLRDGNVWYMVSTTMFFMPGGPILRSYDLCHWETVSYIFEYLAENEAYRLENGKNAYGKGQWATSLARRDGYYHACFACNDLNRTFFCRTKNIEQSGWEMRSVEGIYHDMSFLFWEDRAYLVYGNGEIRIIELQKDLMGVIPETDRLLLTTPKKGMSLRCEGCRAYVRNGFLYLLFIDWPEEGNDGGRRREVCYRSRSLGGPFERRILLNDDGGRRGCGIAQGVLTDTPSGDWYAVMFQDRGAVGRIPYLMQVKWEDDWPVLGENGKVPLEWDLPLEEKPAKPLIVSDSFDHSENRLELQWQWNHSPSPDAWSFTERPGYLRMKNHQTATGLLDARNTLTQRTAEPFSVFSVELDGSGLQDGDFAGICAFQSYYGQIGLAREKGIWYLQTVSGSMDGEKKQEKTEANAKKVCLKIEFSFSEQREEAAFFYSYDGKNWSSFGQAIKLKFTLDIFVGCRVGLFSYGTVRSGGISDFRNFKAAVKDTGKERIAE</sequence>
<accession>A0A9D1AB83</accession>
<dbReference type="EMBL" id="DVGK01000031">
    <property type="protein sequence ID" value="HIR12754.1"/>
    <property type="molecule type" value="Genomic_DNA"/>
</dbReference>
<gene>
    <name evidence="6" type="ORF">IAB31_02380</name>
</gene>
<proteinExistence type="inferred from homology"/>
<feature type="domain" description="Beta-xylosidase C-terminal Concanavalin A-like" evidence="5">
    <location>
        <begin position="304"/>
        <end position="494"/>
    </location>
</feature>
<reference evidence="6" key="1">
    <citation type="submission" date="2020-10" db="EMBL/GenBank/DDBJ databases">
        <authorList>
            <person name="Gilroy R."/>
        </authorList>
    </citation>
    <scope>NUCLEOTIDE SEQUENCE</scope>
    <source>
        <strain evidence="6">ChiSjej4B22-8148</strain>
    </source>
</reference>
<evidence type="ECO:0000313" key="7">
    <source>
        <dbReference type="Proteomes" id="UP000886757"/>
    </source>
</evidence>
<evidence type="ECO:0000256" key="3">
    <source>
        <dbReference type="ARBA" id="ARBA00023295"/>
    </source>
</evidence>
<organism evidence="6 7">
    <name type="scientific">Candidatus Choladousia intestinavium</name>
    <dbReference type="NCBI Taxonomy" id="2840727"/>
    <lineage>
        <taxon>Bacteria</taxon>
        <taxon>Bacillati</taxon>
        <taxon>Bacillota</taxon>
        <taxon>Clostridia</taxon>
        <taxon>Lachnospirales</taxon>
        <taxon>Lachnospiraceae</taxon>
        <taxon>Lachnospiraceae incertae sedis</taxon>
        <taxon>Candidatus Choladousia</taxon>
    </lineage>
</organism>
<dbReference type="SUPFAM" id="SSF75005">
    <property type="entry name" value="Arabinanase/levansucrase/invertase"/>
    <property type="match status" value="1"/>
</dbReference>
<dbReference type="InterPro" id="IPR041542">
    <property type="entry name" value="GH43_C2"/>
</dbReference>
<dbReference type="GO" id="GO:0005975">
    <property type="term" value="P:carbohydrate metabolic process"/>
    <property type="evidence" value="ECO:0007669"/>
    <property type="project" value="InterPro"/>
</dbReference>
<dbReference type="GO" id="GO:0004553">
    <property type="term" value="F:hydrolase activity, hydrolyzing O-glycosyl compounds"/>
    <property type="evidence" value="ECO:0007669"/>
    <property type="project" value="InterPro"/>
</dbReference>
<dbReference type="PANTHER" id="PTHR42812:SF12">
    <property type="entry name" value="BETA-XYLOSIDASE-RELATED"/>
    <property type="match status" value="1"/>
</dbReference>
<evidence type="ECO:0000256" key="1">
    <source>
        <dbReference type="ARBA" id="ARBA00009865"/>
    </source>
</evidence>
<protein>
    <submittedName>
        <fullName evidence="6">Glycoside hydrolase 43 family protein</fullName>
    </submittedName>
</protein>
<dbReference type="InterPro" id="IPR023296">
    <property type="entry name" value="Glyco_hydro_beta-prop_sf"/>
</dbReference>
<dbReference type="Pfam" id="PF17851">
    <property type="entry name" value="GH43_C2"/>
    <property type="match status" value="1"/>
</dbReference>
<dbReference type="Gene3D" id="2.60.120.200">
    <property type="match status" value="1"/>
</dbReference>
<dbReference type="InterPro" id="IPR006710">
    <property type="entry name" value="Glyco_hydro_43"/>
</dbReference>
<dbReference type="CDD" id="cd09001">
    <property type="entry name" value="GH43_FsAxh1-like"/>
    <property type="match status" value="1"/>
</dbReference>
<dbReference type="Gene3D" id="2.115.10.20">
    <property type="entry name" value="Glycosyl hydrolase domain, family 43"/>
    <property type="match status" value="1"/>
</dbReference>
<dbReference type="SUPFAM" id="SSF49899">
    <property type="entry name" value="Concanavalin A-like lectins/glucanases"/>
    <property type="match status" value="1"/>
</dbReference>
<evidence type="ECO:0000256" key="4">
    <source>
        <dbReference type="RuleBase" id="RU361187"/>
    </source>
</evidence>
<dbReference type="PANTHER" id="PTHR42812">
    <property type="entry name" value="BETA-XYLOSIDASE"/>
    <property type="match status" value="1"/>
</dbReference>
<keyword evidence="3 4" id="KW-0326">Glycosidase</keyword>
<comment type="caution">
    <text evidence="6">The sequence shown here is derived from an EMBL/GenBank/DDBJ whole genome shotgun (WGS) entry which is preliminary data.</text>
</comment>
<dbReference type="Pfam" id="PF04616">
    <property type="entry name" value="Glyco_hydro_43"/>
    <property type="match status" value="1"/>
</dbReference>
<reference evidence="6" key="2">
    <citation type="journal article" date="2021" name="PeerJ">
        <title>Extensive microbial diversity within the chicken gut microbiome revealed by metagenomics and culture.</title>
        <authorList>
            <person name="Gilroy R."/>
            <person name="Ravi A."/>
            <person name="Getino M."/>
            <person name="Pursley I."/>
            <person name="Horton D.L."/>
            <person name="Alikhan N.F."/>
            <person name="Baker D."/>
            <person name="Gharbi K."/>
            <person name="Hall N."/>
            <person name="Watson M."/>
            <person name="Adriaenssens E.M."/>
            <person name="Foster-Nyarko E."/>
            <person name="Jarju S."/>
            <person name="Secka A."/>
            <person name="Antonio M."/>
            <person name="Oren A."/>
            <person name="Chaudhuri R.R."/>
            <person name="La Ragione R."/>
            <person name="Hildebrand F."/>
            <person name="Pallen M.J."/>
        </authorList>
    </citation>
    <scope>NUCLEOTIDE SEQUENCE</scope>
    <source>
        <strain evidence="6">ChiSjej4B22-8148</strain>
    </source>
</reference>
<evidence type="ECO:0000313" key="6">
    <source>
        <dbReference type="EMBL" id="HIR12754.1"/>
    </source>
</evidence>
<keyword evidence="2 4" id="KW-0378">Hydrolase</keyword>
<evidence type="ECO:0000256" key="2">
    <source>
        <dbReference type="ARBA" id="ARBA00022801"/>
    </source>
</evidence>